<proteinExistence type="predicted"/>
<dbReference type="AlphaFoldDB" id="A0A2W5UXE7"/>
<dbReference type="Pfam" id="PF07396">
    <property type="entry name" value="Porin_O_P"/>
    <property type="match status" value="1"/>
</dbReference>
<protein>
    <submittedName>
        <fullName evidence="1">Porin</fullName>
    </submittedName>
</protein>
<comment type="caution">
    <text evidence="1">The sequence shown here is derived from an EMBL/GenBank/DDBJ whole genome shotgun (WGS) entry which is preliminary data.</text>
</comment>
<dbReference type="SUPFAM" id="SSF56935">
    <property type="entry name" value="Porins"/>
    <property type="match status" value="1"/>
</dbReference>
<sequence>MQLLGLALILMASLPEPDGGVVTELPDAGVVNPIPVDVGVKLGEGLTVKVGEVKFQLRGRMQVQALSVIPGEASSAVRQNAIFVRRARVQLKGDLPYHLSFVLQLAFSPLDMEADQPNVLRDLYGVWAPFRDVSFRVGQMKVPFDVQRVVSSSSLQLVDRSIVTAELNLDRDVGLIVFSDDFLGLGQRLRYALGIFGGDGRNRIGTNVGLLYTARLRYAPFGAIDDRVEGDPDRDARPRLAFGVGAARNVATNRPRSTTGTPYALTSSLFSYTHATGDVHFKWYGVSLLSSVYFRQADLNAEGSGAQLASNSALVGGTMVTEYSRSGWGWFVQAGGYVTDWLELVARYGDVRPMGPSDPRFTRQREVGGGINLMFQKHDLKLQTDCFWLDDGAGNNGRVQLRLQAQLHF</sequence>
<dbReference type="Gene3D" id="2.40.160.10">
    <property type="entry name" value="Porin"/>
    <property type="match status" value="1"/>
</dbReference>
<accession>A0A2W5UXE7</accession>
<dbReference type="InterPro" id="IPR023614">
    <property type="entry name" value="Porin_dom_sf"/>
</dbReference>
<dbReference type="InterPro" id="IPR010870">
    <property type="entry name" value="Porin_O/P"/>
</dbReference>
<evidence type="ECO:0000313" key="2">
    <source>
        <dbReference type="Proteomes" id="UP000249061"/>
    </source>
</evidence>
<gene>
    <name evidence="1" type="ORF">DI536_11085</name>
</gene>
<reference evidence="1 2" key="1">
    <citation type="submission" date="2017-08" db="EMBL/GenBank/DDBJ databases">
        <title>Infants hospitalized years apart are colonized by the same room-sourced microbial strains.</title>
        <authorList>
            <person name="Brooks B."/>
            <person name="Olm M.R."/>
            <person name="Firek B.A."/>
            <person name="Baker R."/>
            <person name="Thomas B.C."/>
            <person name="Morowitz M.J."/>
            <person name="Banfield J.F."/>
        </authorList>
    </citation>
    <scope>NUCLEOTIDE SEQUENCE [LARGE SCALE GENOMIC DNA]</scope>
    <source>
        <strain evidence="1">S2_003_000_R2_14</strain>
    </source>
</reference>
<dbReference type="Proteomes" id="UP000249061">
    <property type="component" value="Unassembled WGS sequence"/>
</dbReference>
<evidence type="ECO:0000313" key="1">
    <source>
        <dbReference type="EMBL" id="PZR13868.1"/>
    </source>
</evidence>
<organism evidence="1 2">
    <name type="scientific">Archangium gephyra</name>
    <dbReference type="NCBI Taxonomy" id="48"/>
    <lineage>
        <taxon>Bacteria</taxon>
        <taxon>Pseudomonadati</taxon>
        <taxon>Myxococcota</taxon>
        <taxon>Myxococcia</taxon>
        <taxon>Myxococcales</taxon>
        <taxon>Cystobacterineae</taxon>
        <taxon>Archangiaceae</taxon>
        <taxon>Archangium</taxon>
    </lineage>
</organism>
<name>A0A2W5UXE7_9BACT</name>
<dbReference type="EMBL" id="QFQP01000008">
    <property type="protein sequence ID" value="PZR13868.1"/>
    <property type="molecule type" value="Genomic_DNA"/>
</dbReference>